<protein>
    <submittedName>
        <fullName evidence="2">Uncharacterized protein</fullName>
    </submittedName>
</protein>
<dbReference type="KEGG" id="pma:Pro_1519"/>
<feature type="compositionally biased region" description="Basic and acidic residues" evidence="1">
    <location>
        <begin position="33"/>
        <end position="43"/>
    </location>
</feature>
<reference evidence="2 3" key="1">
    <citation type="journal article" date="2003" name="Proc. Natl. Acad. Sci. U.S.A.">
        <title>Genome sequence of the cyanobacterium Prochlorococcus marinus SS120, a nearly minimal oxyphototrophic genome.</title>
        <authorList>
            <person name="Dufresne A."/>
            <person name="Salanoubat M."/>
            <person name="Partensky F."/>
            <person name="Artiguenave F."/>
            <person name="Axmann I.M."/>
            <person name="Barbe V."/>
            <person name="Duprat S."/>
            <person name="Galperin M.Y."/>
            <person name="Koonin E.V."/>
            <person name="Le Gall F."/>
            <person name="Makarova K.S."/>
            <person name="Ostrowski M."/>
            <person name="Oztas S."/>
            <person name="Robert C."/>
            <person name="Rogozin I.B."/>
            <person name="Scanlan D.J."/>
            <person name="Tandeau de Marsac N."/>
            <person name="Weissenbach J."/>
            <person name="Wincker P."/>
            <person name="Wolf Y.I."/>
            <person name="Hess W.R."/>
        </authorList>
    </citation>
    <scope>NUCLEOTIDE SEQUENCE [LARGE SCALE GENOMIC DNA]</scope>
    <source>
        <strain evidence="3">SARG / CCMP1375 / SS120</strain>
    </source>
</reference>
<dbReference type="PATRIC" id="fig|167539.5.peg.1596"/>
<evidence type="ECO:0000256" key="1">
    <source>
        <dbReference type="SAM" id="MobiDB-lite"/>
    </source>
</evidence>
<sequence length="62" mass="6820">MASKSSKNILSMAQYKAVLDDSSSINEPYLEPGHLHPGKELPSSKKWFKGARDRGFRGDLAA</sequence>
<dbReference type="Proteomes" id="UP000001420">
    <property type="component" value="Chromosome"/>
</dbReference>
<evidence type="ECO:0000313" key="3">
    <source>
        <dbReference type="Proteomes" id="UP000001420"/>
    </source>
</evidence>
<organism evidence="2 3">
    <name type="scientific">Prochlorococcus marinus (strain SARG / CCMP1375 / SS120)</name>
    <dbReference type="NCBI Taxonomy" id="167539"/>
    <lineage>
        <taxon>Bacteria</taxon>
        <taxon>Bacillati</taxon>
        <taxon>Cyanobacteriota</taxon>
        <taxon>Cyanophyceae</taxon>
        <taxon>Synechococcales</taxon>
        <taxon>Prochlorococcaceae</taxon>
        <taxon>Prochlorococcus</taxon>
    </lineage>
</organism>
<keyword evidence="3" id="KW-1185">Reference proteome</keyword>
<dbReference type="OrthoDB" id="9933592at2"/>
<accession>Q7VAE5</accession>
<evidence type="ECO:0000313" key="2">
    <source>
        <dbReference type="EMBL" id="AAQ00563.1"/>
    </source>
</evidence>
<dbReference type="AlphaFoldDB" id="Q7VAE5"/>
<dbReference type="HOGENOM" id="CLU_2900613_0_0_3"/>
<feature type="region of interest" description="Disordered" evidence="1">
    <location>
        <begin position="26"/>
        <end position="47"/>
    </location>
</feature>
<gene>
    <name evidence="2" type="ordered locus">Pro_1519</name>
</gene>
<dbReference type="EMBL" id="AE017126">
    <property type="protein sequence ID" value="AAQ00563.1"/>
    <property type="molecule type" value="Genomic_DNA"/>
</dbReference>
<dbReference type="EnsemblBacteria" id="AAQ00563">
    <property type="protein sequence ID" value="AAQ00563"/>
    <property type="gene ID" value="Pro_1519"/>
</dbReference>
<name>Q7VAE5_PROMA</name>
<proteinExistence type="predicted"/>